<evidence type="ECO:0000313" key="2">
    <source>
        <dbReference type="Proteomes" id="UP000654075"/>
    </source>
</evidence>
<accession>A0A813DCY6</accession>
<feature type="non-terminal residue" evidence="1">
    <location>
        <position position="1"/>
    </location>
</feature>
<name>A0A813DCY6_POLGL</name>
<comment type="caution">
    <text evidence="1">The sequence shown here is derived from an EMBL/GenBank/DDBJ whole genome shotgun (WGS) entry which is preliminary data.</text>
</comment>
<proteinExistence type="predicted"/>
<protein>
    <submittedName>
        <fullName evidence="1">Uncharacterized protein</fullName>
    </submittedName>
</protein>
<feature type="non-terminal residue" evidence="1">
    <location>
        <position position="163"/>
    </location>
</feature>
<keyword evidence="2" id="KW-1185">Reference proteome</keyword>
<dbReference type="Proteomes" id="UP000654075">
    <property type="component" value="Unassembled WGS sequence"/>
</dbReference>
<organism evidence="1 2">
    <name type="scientific">Polarella glacialis</name>
    <name type="common">Dinoflagellate</name>
    <dbReference type="NCBI Taxonomy" id="89957"/>
    <lineage>
        <taxon>Eukaryota</taxon>
        <taxon>Sar</taxon>
        <taxon>Alveolata</taxon>
        <taxon>Dinophyceae</taxon>
        <taxon>Suessiales</taxon>
        <taxon>Suessiaceae</taxon>
        <taxon>Polarella</taxon>
    </lineage>
</organism>
<evidence type="ECO:0000313" key="1">
    <source>
        <dbReference type="EMBL" id="CAE8583475.1"/>
    </source>
</evidence>
<dbReference type="AlphaFoldDB" id="A0A813DCY6"/>
<sequence length="163" mass="16689">AQQLVVVAPPSNREPLHLDAARGPDVHAIQASLSLILPALQQTEATLASLTEDAVADGLGAALRGLGASLSALAATLPVSARQCEQVASTWDETRSAIQTQDITGTAESAITADEVFQVARVVKLLLADVCAALADISRDEVEELAEVGLAVARITVSSALSG</sequence>
<reference evidence="1" key="1">
    <citation type="submission" date="2021-02" db="EMBL/GenBank/DDBJ databases">
        <authorList>
            <person name="Dougan E. K."/>
            <person name="Rhodes N."/>
            <person name="Thang M."/>
            <person name="Chan C."/>
        </authorList>
    </citation>
    <scope>NUCLEOTIDE SEQUENCE</scope>
</reference>
<dbReference type="EMBL" id="CAJNNV010000748">
    <property type="protein sequence ID" value="CAE8583475.1"/>
    <property type="molecule type" value="Genomic_DNA"/>
</dbReference>
<gene>
    <name evidence="1" type="ORF">PGLA1383_LOCUS2439</name>
</gene>